<dbReference type="InterPro" id="IPR007005">
    <property type="entry name" value="XAP5"/>
</dbReference>
<dbReference type="PANTHER" id="PTHR12722">
    <property type="entry name" value="XAP-5 PROTEIN-RELATED"/>
    <property type="match status" value="1"/>
</dbReference>
<dbReference type="OMA" id="HKGGTVQ"/>
<evidence type="ECO:0000256" key="1">
    <source>
        <dbReference type="SAM" id="MobiDB-lite"/>
    </source>
</evidence>
<organism evidence="3 4">
    <name type="scientific">Diacronema lutheri</name>
    <name type="common">Unicellular marine alga</name>
    <name type="synonym">Monochrysis lutheri</name>
    <dbReference type="NCBI Taxonomy" id="2081491"/>
    <lineage>
        <taxon>Eukaryota</taxon>
        <taxon>Haptista</taxon>
        <taxon>Haptophyta</taxon>
        <taxon>Pavlovophyceae</taxon>
        <taxon>Pavlovales</taxon>
        <taxon>Pavlovaceae</taxon>
        <taxon>Diacronema</taxon>
    </lineage>
</organism>
<name>A0A8J5XWA0_DIALT</name>
<evidence type="ECO:0000259" key="2">
    <source>
        <dbReference type="Pfam" id="PF04921"/>
    </source>
</evidence>
<dbReference type="PANTHER" id="PTHR12722:SF0">
    <property type="entry name" value="PROTEIN FAM50A"/>
    <property type="match status" value="1"/>
</dbReference>
<feature type="region of interest" description="Disordered" evidence="1">
    <location>
        <begin position="1"/>
        <end position="30"/>
    </location>
</feature>
<reference evidence="3" key="1">
    <citation type="submission" date="2021-05" db="EMBL/GenBank/DDBJ databases">
        <title>The genome of the haptophyte Pavlova lutheri (Diacronema luteri, Pavlovales) - a model for lipid biosynthesis in eukaryotic algae.</title>
        <authorList>
            <person name="Hulatt C.J."/>
            <person name="Posewitz M.C."/>
        </authorList>
    </citation>
    <scope>NUCLEOTIDE SEQUENCE</scope>
    <source>
        <strain evidence="3">NIVA-4/92</strain>
    </source>
</reference>
<feature type="region of interest" description="Disordered" evidence="1">
    <location>
        <begin position="149"/>
        <end position="168"/>
    </location>
</feature>
<sequence>MNGGKQAAKEAHERAAASAKRDAEHLKSLFDQQRANAREITERAGVKAIDDQFAKHERGIEDDLAARTIGLKRREDYAREREQLERERAKEAEADDSHADGGAGGGKKKSKKKKKPSGAALSFEMDEDGGEAGEEDELAVKLQRVKKNPSVDTGFLPDREREAAEQQRRKELQEQWEAEQAKIKAEEIDVTYSYWDGAGHRFTTRVSKGTTISGFLNKCRAQVKQLRNASVDTLMFIKEDIILPQNLTFYDLIINKARGKSGPLFQFDVHDDVRLMGNAQVEKDETHAGKVVEKRWYEHNKEKFPASRWEVYDPAKKFESYSIHGGETFGLGVQTALLG</sequence>
<feature type="compositionally biased region" description="Acidic residues" evidence="1">
    <location>
        <begin position="124"/>
        <end position="136"/>
    </location>
</feature>
<keyword evidence="4" id="KW-1185">Reference proteome</keyword>
<comment type="caution">
    <text evidence="3">The sequence shown here is derived from an EMBL/GenBank/DDBJ whole genome shotgun (WGS) entry which is preliminary data.</text>
</comment>
<feature type="compositionally biased region" description="Basic and acidic residues" evidence="1">
    <location>
        <begin position="157"/>
        <end position="168"/>
    </location>
</feature>
<feature type="compositionally biased region" description="Basic and acidic residues" evidence="1">
    <location>
        <begin position="42"/>
        <end position="65"/>
    </location>
</feature>
<dbReference type="EMBL" id="JAGTXO010000002">
    <property type="protein sequence ID" value="KAG8469667.1"/>
    <property type="molecule type" value="Genomic_DNA"/>
</dbReference>
<feature type="domain" description="FAM50A/XAP5 C-terminal" evidence="2">
    <location>
        <begin position="186"/>
        <end position="321"/>
    </location>
</feature>
<evidence type="ECO:0000313" key="3">
    <source>
        <dbReference type="EMBL" id="KAG8469667.1"/>
    </source>
</evidence>
<dbReference type="GO" id="GO:0005634">
    <property type="term" value="C:nucleus"/>
    <property type="evidence" value="ECO:0007669"/>
    <property type="project" value="InterPro"/>
</dbReference>
<feature type="compositionally biased region" description="Basic and acidic residues" evidence="1">
    <location>
        <begin position="7"/>
        <end position="28"/>
    </location>
</feature>
<dbReference type="Pfam" id="PF04921">
    <property type="entry name" value="XAP5"/>
    <property type="match status" value="1"/>
</dbReference>
<feature type="region of interest" description="Disordered" evidence="1">
    <location>
        <begin position="42"/>
        <end position="136"/>
    </location>
</feature>
<dbReference type="InterPro" id="IPR048337">
    <property type="entry name" value="FAM50A/XAP5_C"/>
</dbReference>
<proteinExistence type="predicted"/>
<feature type="compositionally biased region" description="Basic residues" evidence="1">
    <location>
        <begin position="106"/>
        <end position="116"/>
    </location>
</feature>
<gene>
    <name evidence="3" type="ORF">KFE25_006122</name>
</gene>
<accession>A0A8J5XWA0</accession>
<dbReference type="GO" id="GO:0006325">
    <property type="term" value="P:chromatin organization"/>
    <property type="evidence" value="ECO:0007669"/>
    <property type="project" value="TreeGrafter"/>
</dbReference>
<protein>
    <recommendedName>
        <fullName evidence="2">FAM50A/XAP5 C-terminal domain-containing protein</fullName>
    </recommendedName>
</protein>
<feature type="compositionally biased region" description="Basic and acidic residues" evidence="1">
    <location>
        <begin position="72"/>
        <end position="99"/>
    </location>
</feature>
<dbReference type="OrthoDB" id="1562195at2759"/>
<evidence type="ECO:0000313" key="4">
    <source>
        <dbReference type="Proteomes" id="UP000751190"/>
    </source>
</evidence>
<dbReference type="AlphaFoldDB" id="A0A8J5XWA0"/>
<dbReference type="Proteomes" id="UP000751190">
    <property type="component" value="Unassembled WGS sequence"/>
</dbReference>